<comment type="similarity">
    <text evidence="1 4">Belongs to the pseudouridine synthase RsuA family.</text>
</comment>
<dbReference type="RefSeq" id="WP_318066256.1">
    <property type="nucleotide sequence ID" value="NZ_JAWONS010000290.1"/>
</dbReference>
<dbReference type="Gene3D" id="3.30.70.1560">
    <property type="entry name" value="Alpha-L RNA-binding motif"/>
    <property type="match status" value="1"/>
</dbReference>
<organism evidence="7 8">
    <name type="scientific">Clostridium boliviensis</name>
    <dbReference type="NCBI Taxonomy" id="318465"/>
    <lineage>
        <taxon>Bacteria</taxon>
        <taxon>Bacillati</taxon>
        <taxon>Bacillota</taxon>
        <taxon>Clostridia</taxon>
        <taxon>Eubacteriales</taxon>
        <taxon>Clostridiaceae</taxon>
        <taxon>Clostridium</taxon>
    </lineage>
</organism>
<keyword evidence="3" id="KW-0694">RNA-binding</keyword>
<dbReference type="InterPro" id="IPR006145">
    <property type="entry name" value="PsdUridine_synth_RsuA/RluA"/>
</dbReference>
<dbReference type="PROSITE" id="PS50889">
    <property type="entry name" value="S4"/>
    <property type="match status" value="1"/>
</dbReference>
<dbReference type="InterPro" id="IPR018496">
    <property type="entry name" value="PsdUridine_synth_RsuA/RluB_CS"/>
</dbReference>
<dbReference type="InterPro" id="IPR042092">
    <property type="entry name" value="PsdUridine_s_RsuA/RluB/E/F_cat"/>
</dbReference>
<keyword evidence="2 4" id="KW-0413">Isomerase</keyword>
<dbReference type="SUPFAM" id="SSF55120">
    <property type="entry name" value="Pseudouridine synthase"/>
    <property type="match status" value="1"/>
</dbReference>
<dbReference type="InterPro" id="IPR002942">
    <property type="entry name" value="S4_RNA-bd"/>
</dbReference>
<evidence type="ECO:0000256" key="2">
    <source>
        <dbReference type="ARBA" id="ARBA00023235"/>
    </source>
</evidence>
<evidence type="ECO:0000313" key="8">
    <source>
        <dbReference type="Proteomes" id="UP001276854"/>
    </source>
</evidence>
<proteinExistence type="inferred from homology"/>
<gene>
    <name evidence="7" type="ORF">RZO55_21055</name>
</gene>
<dbReference type="InterPro" id="IPR000748">
    <property type="entry name" value="PsdUridine_synth_RsuA/RluB/E/F"/>
</dbReference>
<dbReference type="Proteomes" id="UP001276854">
    <property type="component" value="Unassembled WGS sequence"/>
</dbReference>
<evidence type="ECO:0000313" key="7">
    <source>
        <dbReference type="EMBL" id="MDW2800067.1"/>
    </source>
</evidence>
<dbReference type="PANTHER" id="PTHR47683">
    <property type="entry name" value="PSEUDOURIDINE SYNTHASE FAMILY PROTEIN-RELATED"/>
    <property type="match status" value="1"/>
</dbReference>
<dbReference type="PROSITE" id="PS01149">
    <property type="entry name" value="PSI_RSU"/>
    <property type="match status" value="1"/>
</dbReference>
<dbReference type="SUPFAM" id="SSF55174">
    <property type="entry name" value="Alpha-L RNA-binding motif"/>
    <property type="match status" value="1"/>
</dbReference>
<feature type="compositionally biased region" description="Basic and acidic residues" evidence="5">
    <location>
        <begin position="253"/>
        <end position="267"/>
    </location>
</feature>
<name>A0ABU4GV12_9CLOT</name>
<dbReference type="SMART" id="SM00363">
    <property type="entry name" value="S4"/>
    <property type="match status" value="1"/>
</dbReference>
<sequence length="267" mass="30134">MDANGIRLNKYLSEAGVCSRREADRLIEAGKVKIDGQTAAPGQKVLPGQSVIVKGRPVRAAKGEAGHKAEPVFLAVHKPRGVVCTTSDKDRAPNIVDLVNYPVRIYPIGRLDKESEGLILMTNQGDLVNKIMRSGNAHEKEYLVKVNRPVTDDFIRKMRKGVTLSELNVTTKPCFAEKAGEKAFRIVLTQGLNRQIRRMCSQLNFEVRMLKRMRIMNIELGDLKPGAYRELSRREYHQMKESLKSSTSLSYQEQKKEKSDGRQIKKN</sequence>
<dbReference type="InterPro" id="IPR020103">
    <property type="entry name" value="PsdUridine_synth_cat_dom_sf"/>
</dbReference>
<feature type="domain" description="RNA-binding S4" evidence="6">
    <location>
        <begin position="6"/>
        <end position="62"/>
    </location>
</feature>
<evidence type="ECO:0000259" key="6">
    <source>
        <dbReference type="SMART" id="SM00363"/>
    </source>
</evidence>
<dbReference type="PANTHER" id="PTHR47683:SF2">
    <property type="entry name" value="RNA-BINDING S4 DOMAIN-CONTAINING PROTEIN"/>
    <property type="match status" value="1"/>
</dbReference>
<evidence type="ECO:0000256" key="1">
    <source>
        <dbReference type="ARBA" id="ARBA00008348"/>
    </source>
</evidence>
<dbReference type="Gene3D" id="3.30.70.580">
    <property type="entry name" value="Pseudouridine synthase I, catalytic domain, N-terminal subdomain"/>
    <property type="match status" value="1"/>
</dbReference>
<keyword evidence="8" id="KW-1185">Reference proteome</keyword>
<dbReference type="EMBL" id="JAWONS010000290">
    <property type="protein sequence ID" value="MDW2800067.1"/>
    <property type="molecule type" value="Genomic_DNA"/>
</dbReference>
<comment type="caution">
    <text evidence="7">The sequence shown here is derived from an EMBL/GenBank/DDBJ whole genome shotgun (WGS) entry which is preliminary data.</text>
</comment>
<evidence type="ECO:0000256" key="3">
    <source>
        <dbReference type="PROSITE-ProRule" id="PRU00182"/>
    </source>
</evidence>
<protein>
    <recommendedName>
        <fullName evidence="4">Pseudouridine synthase</fullName>
        <ecNumber evidence="4">5.4.99.-</ecNumber>
    </recommendedName>
</protein>
<dbReference type="InterPro" id="IPR020094">
    <property type="entry name" value="TruA/RsuA/RluB/E/F_N"/>
</dbReference>
<evidence type="ECO:0000256" key="5">
    <source>
        <dbReference type="SAM" id="MobiDB-lite"/>
    </source>
</evidence>
<dbReference type="CDD" id="cd00165">
    <property type="entry name" value="S4"/>
    <property type="match status" value="1"/>
</dbReference>
<dbReference type="NCBIfam" id="TIGR00093">
    <property type="entry name" value="pseudouridine synthase"/>
    <property type="match status" value="1"/>
</dbReference>
<dbReference type="EC" id="5.4.99.-" evidence="4"/>
<feature type="region of interest" description="Disordered" evidence="5">
    <location>
        <begin position="239"/>
        <end position="267"/>
    </location>
</feature>
<dbReference type="Pfam" id="PF00849">
    <property type="entry name" value="PseudoU_synth_2"/>
    <property type="match status" value="1"/>
</dbReference>
<dbReference type="Gene3D" id="3.10.290.10">
    <property type="entry name" value="RNA-binding S4 domain"/>
    <property type="match status" value="1"/>
</dbReference>
<evidence type="ECO:0000256" key="4">
    <source>
        <dbReference type="RuleBase" id="RU003887"/>
    </source>
</evidence>
<accession>A0ABU4GV12</accession>
<dbReference type="InterPro" id="IPR036986">
    <property type="entry name" value="S4_RNA-bd_sf"/>
</dbReference>
<dbReference type="Pfam" id="PF01479">
    <property type="entry name" value="S4"/>
    <property type="match status" value="1"/>
</dbReference>
<reference evidence="7 8" key="1">
    <citation type="submission" date="2023-10" db="EMBL/GenBank/DDBJ databases">
        <title>A novel Glycoside Hydrolase 43-Like Enzyme from Clostrdium boliviensis is an Endo-xylanase, and a Candidate for Xylooligosaccharides Production from Different Xylan Substrates.</title>
        <authorList>
            <person name="Alvarez M.T."/>
            <person name="Rocabado-Villegas L.R."/>
            <person name="Salas-Veizaga D.M."/>
            <person name="Linares-Pasten J.A."/>
            <person name="Gudmundsdottir E.E."/>
            <person name="Hreggvidsson G.O."/>
            <person name="Adlercreutz P."/>
            <person name="Nordberg Karlsson E."/>
        </authorList>
    </citation>
    <scope>NUCLEOTIDE SEQUENCE [LARGE SCALE GENOMIC DNA]</scope>
    <source>
        <strain evidence="7 8">E-1</strain>
    </source>
</reference>
<dbReference type="InterPro" id="IPR050343">
    <property type="entry name" value="RsuA_PseudoU_synthase"/>
</dbReference>